<evidence type="ECO:0000313" key="3">
    <source>
        <dbReference type="EMBL" id="VFU29389.1"/>
    </source>
</evidence>
<dbReference type="PANTHER" id="PTHR11260">
    <property type="entry name" value="GLUTATHIONE S-TRANSFERASE, GST, SUPERFAMILY, GST DOMAIN CONTAINING"/>
    <property type="match status" value="1"/>
</dbReference>
<dbReference type="InterPro" id="IPR010987">
    <property type="entry name" value="Glutathione-S-Trfase_C-like"/>
</dbReference>
<name>A0A6N2KRW3_SALVM</name>
<evidence type="ECO:0000256" key="1">
    <source>
        <dbReference type="RuleBase" id="RU369102"/>
    </source>
</evidence>
<proteinExistence type="inferred from homology"/>
<dbReference type="SUPFAM" id="SSF47616">
    <property type="entry name" value="GST C-terminal domain-like"/>
    <property type="match status" value="2"/>
</dbReference>
<protein>
    <recommendedName>
        <fullName evidence="1">Glutathione S-transferase</fullName>
        <ecNumber evidence="1">2.5.1.18</ecNumber>
    </recommendedName>
</protein>
<sequence>MNDKEEELEAAEKDFFEFVKLLERELGEKPYFANVDIAFLLFCCWFYAWELQHRGPLSLPEPEKACELGLETRKSLGVDLKDIEYACMSKPIYEHGRTIMTTKVEDQEAAGKKDFIDTLKLMEGELGDKPYFGGETLGYVDVALLPYCCWFYTYENILNFSLEADCPKLNAYCKRCLQKESVSKSLEDPKKIYDFALKLRKKLGVE</sequence>
<comment type="similarity">
    <text evidence="1">Belongs to the GST superfamily.</text>
</comment>
<dbReference type="InterPro" id="IPR036282">
    <property type="entry name" value="Glutathione-S-Trfase_C_sf"/>
</dbReference>
<feature type="domain" description="GST C-terminal" evidence="2">
    <location>
        <begin position="65"/>
        <end position="205"/>
    </location>
</feature>
<gene>
    <name evidence="3" type="ORF">SVIM_LOCUS107068</name>
</gene>
<dbReference type="GO" id="GO:0006749">
    <property type="term" value="P:glutathione metabolic process"/>
    <property type="evidence" value="ECO:0007669"/>
    <property type="project" value="InterPro"/>
</dbReference>
<keyword evidence="1" id="KW-0808">Transferase</keyword>
<evidence type="ECO:0000259" key="2">
    <source>
        <dbReference type="PROSITE" id="PS50405"/>
    </source>
</evidence>
<dbReference type="InterPro" id="IPR045073">
    <property type="entry name" value="Omega/Tau-like"/>
</dbReference>
<dbReference type="GO" id="GO:0005829">
    <property type="term" value="C:cytosol"/>
    <property type="evidence" value="ECO:0007669"/>
    <property type="project" value="UniProtKB-SubCell"/>
</dbReference>
<organism evidence="3">
    <name type="scientific">Salix viminalis</name>
    <name type="common">Common osier</name>
    <name type="synonym">Basket willow</name>
    <dbReference type="NCBI Taxonomy" id="40686"/>
    <lineage>
        <taxon>Eukaryota</taxon>
        <taxon>Viridiplantae</taxon>
        <taxon>Streptophyta</taxon>
        <taxon>Embryophyta</taxon>
        <taxon>Tracheophyta</taxon>
        <taxon>Spermatophyta</taxon>
        <taxon>Magnoliopsida</taxon>
        <taxon>eudicotyledons</taxon>
        <taxon>Gunneridae</taxon>
        <taxon>Pentapetalae</taxon>
        <taxon>rosids</taxon>
        <taxon>fabids</taxon>
        <taxon>Malpighiales</taxon>
        <taxon>Salicaceae</taxon>
        <taxon>Saliceae</taxon>
        <taxon>Salix</taxon>
    </lineage>
</organism>
<reference evidence="3" key="1">
    <citation type="submission" date="2019-03" db="EMBL/GenBank/DDBJ databases">
        <authorList>
            <person name="Mank J."/>
            <person name="Almeida P."/>
        </authorList>
    </citation>
    <scope>NUCLEOTIDE SEQUENCE</scope>
    <source>
        <strain evidence="3">78183</strain>
    </source>
</reference>
<dbReference type="PROSITE" id="PS50405">
    <property type="entry name" value="GST_CTER"/>
    <property type="match status" value="1"/>
</dbReference>
<dbReference type="PANTHER" id="PTHR11260:SF781">
    <property type="entry name" value="GLUTATHIONE S-TRANSFERASE U19"/>
    <property type="match status" value="1"/>
</dbReference>
<dbReference type="AlphaFoldDB" id="A0A6N2KRW3"/>
<comment type="subcellular location">
    <subcellularLocation>
        <location evidence="1">Cytoplasm</location>
        <location evidence="1">Cytosol</location>
    </subcellularLocation>
</comment>
<dbReference type="CDD" id="cd03185">
    <property type="entry name" value="GST_C_Tau"/>
    <property type="match status" value="1"/>
</dbReference>
<dbReference type="EC" id="2.5.1.18" evidence="1"/>
<dbReference type="GO" id="GO:0004364">
    <property type="term" value="F:glutathione transferase activity"/>
    <property type="evidence" value="ECO:0007669"/>
    <property type="project" value="UniProtKB-UniRule"/>
</dbReference>
<dbReference type="Gene3D" id="1.20.1050.10">
    <property type="match status" value="2"/>
</dbReference>
<dbReference type="InterPro" id="IPR045074">
    <property type="entry name" value="GST_C_Tau"/>
</dbReference>
<dbReference type="Pfam" id="PF13410">
    <property type="entry name" value="GST_C_2"/>
    <property type="match status" value="1"/>
</dbReference>
<dbReference type="EMBL" id="CAADRP010000546">
    <property type="protein sequence ID" value="VFU29389.1"/>
    <property type="molecule type" value="Genomic_DNA"/>
</dbReference>
<comment type="catalytic activity">
    <reaction evidence="1">
        <text>RX + glutathione = an S-substituted glutathione + a halide anion + H(+)</text>
        <dbReference type="Rhea" id="RHEA:16437"/>
        <dbReference type="ChEBI" id="CHEBI:15378"/>
        <dbReference type="ChEBI" id="CHEBI:16042"/>
        <dbReference type="ChEBI" id="CHEBI:17792"/>
        <dbReference type="ChEBI" id="CHEBI:57925"/>
        <dbReference type="ChEBI" id="CHEBI:90779"/>
        <dbReference type="EC" id="2.5.1.18"/>
    </reaction>
</comment>
<comment type="function">
    <text evidence="1">Is involved in the conjugation of reduced glutathione to a wide number of exogenous and endogenous hydrophobic electrophiles.</text>
</comment>
<accession>A0A6N2KRW3</accession>
<keyword evidence="1" id="KW-0963">Cytoplasm</keyword>